<evidence type="ECO:0000256" key="1">
    <source>
        <dbReference type="SAM" id="MobiDB-lite"/>
    </source>
</evidence>
<comment type="caution">
    <text evidence="2">The sequence shown here is derived from an EMBL/GenBank/DDBJ whole genome shotgun (WGS) entry which is preliminary data.</text>
</comment>
<name>A0A8T1V8M6_9STRA</name>
<gene>
    <name evidence="2" type="ORF">PHYPSEUDO_014843</name>
</gene>
<feature type="compositionally biased region" description="Basic and acidic residues" evidence="1">
    <location>
        <begin position="27"/>
        <end position="44"/>
    </location>
</feature>
<evidence type="ECO:0000313" key="2">
    <source>
        <dbReference type="EMBL" id="KAG7375924.1"/>
    </source>
</evidence>
<reference evidence="2" key="1">
    <citation type="submission" date="2021-02" db="EMBL/GenBank/DDBJ databases">
        <authorList>
            <person name="Palmer J.M."/>
        </authorList>
    </citation>
    <scope>NUCLEOTIDE SEQUENCE</scope>
    <source>
        <strain evidence="2">SCRP734</strain>
    </source>
</reference>
<dbReference type="Proteomes" id="UP000694044">
    <property type="component" value="Unassembled WGS sequence"/>
</dbReference>
<accession>A0A8T1V8M6</accession>
<keyword evidence="3" id="KW-1185">Reference proteome</keyword>
<protein>
    <submittedName>
        <fullName evidence="2">Uncharacterized protein</fullName>
    </submittedName>
</protein>
<evidence type="ECO:0000313" key="3">
    <source>
        <dbReference type="Proteomes" id="UP000694044"/>
    </source>
</evidence>
<proteinExistence type="predicted"/>
<dbReference type="AlphaFoldDB" id="A0A8T1V8M6"/>
<feature type="region of interest" description="Disordered" evidence="1">
    <location>
        <begin position="1"/>
        <end position="106"/>
    </location>
</feature>
<dbReference type="OrthoDB" id="125937at2759"/>
<organism evidence="2 3">
    <name type="scientific">Phytophthora pseudosyringae</name>
    <dbReference type="NCBI Taxonomy" id="221518"/>
    <lineage>
        <taxon>Eukaryota</taxon>
        <taxon>Sar</taxon>
        <taxon>Stramenopiles</taxon>
        <taxon>Oomycota</taxon>
        <taxon>Peronosporomycetes</taxon>
        <taxon>Peronosporales</taxon>
        <taxon>Peronosporaceae</taxon>
        <taxon>Phytophthora</taxon>
    </lineage>
</organism>
<dbReference type="EMBL" id="JAGDFM010000876">
    <property type="protein sequence ID" value="KAG7375924.1"/>
    <property type="molecule type" value="Genomic_DNA"/>
</dbReference>
<sequence length="145" mass="16135">MQFNTTGDISDADVYGLNVSPEPFELFEGRTRSRRDPRPSKKSNDGSTAFTDLIKARDRRMRLGSIEGPTHTATLPRMPPLQQPPQSARVPSTQPPLQPQVLPSQTAQQNVSLTNFGLKIPKPRDFDWSGFSRFSGKGDVRGGRR</sequence>